<feature type="compositionally biased region" description="Low complexity" evidence="1">
    <location>
        <begin position="22"/>
        <end position="33"/>
    </location>
</feature>
<evidence type="ECO:0000313" key="2">
    <source>
        <dbReference type="EMBL" id="QNU67016.1"/>
    </source>
</evidence>
<feature type="compositionally biased region" description="Basic and acidic residues" evidence="1">
    <location>
        <begin position="1"/>
        <end position="21"/>
    </location>
</feature>
<dbReference type="RefSeq" id="WP_137697083.1">
    <property type="nucleotide sequence ID" value="NZ_CP061336.1"/>
</dbReference>
<sequence length="188" mass="21026">MFRLIKKAESTNKQSSNKDKNNQQNSNNQNSQNGEYTYASMRKLAFTFSHKDMGAKMGNDYHVYGAVVDMGVDNINTATMICFIDGTTSLYFSDGGGIIGAGQHESVNKAVLSFLENCFQALPITRIADGIDDLPKENHHTYYLFTKAGIFSIDIDLREVNKSKESQLLYTQSQMVLNEILKVSKRNG</sequence>
<keyword evidence="3" id="KW-1185">Reference proteome</keyword>
<reference evidence="2 3" key="1">
    <citation type="submission" date="2020-09" db="EMBL/GenBank/DDBJ databases">
        <title>Characterization and genome sequencing of Ruminiclostridium sp. nov. MA18.</title>
        <authorList>
            <person name="Rettenmaier R."/>
            <person name="Kowollik M.-L."/>
            <person name="Liebl W."/>
            <person name="Zverlov V."/>
        </authorList>
    </citation>
    <scope>NUCLEOTIDE SEQUENCE [LARGE SCALE GENOMIC DNA]</scope>
    <source>
        <strain evidence="2 3">MA18</strain>
    </source>
</reference>
<organism evidence="2 3">
    <name type="scientific">Ruminiclostridium herbifermentans</name>
    <dbReference type="NCBI Taxonomy" id="2488810"/>
    <lineage>
        <taxon>Bacteria</taxon>
        <taxon>Bacillati</taxon>
        <taxon>Bacillota</taxon>
        <taxon>Clostridia</taxon>
        <taxon>Eubacteriales</taxon>
        <taxon>Oscillospiraceae</taxon>
        <taxon>Ruminiclostridium</taxon>
    </lineage>
</organism>
<protein>
    <submittedName>
        <fullName evidence="2">Uncharacterized protein</fullName>
    </submittedName>
</protein>
<dbReference type="Proteomes" id="UP000306409">
    <property type="component" value="Chromosome"/>
</dbReference>
<accession>A0A4U7JGC2</accession>
<proteinExistence type="predicted"/>
<dbReference type="OrthoDB" id="1819840at2"/>
<dbReference type="KEGG" id="rher:EHE19_000190"/>
<feature type="region of interest" description="Disordered" evidence="1">
    <location>
        <begin position="1"/>
        <end position="33"/>
    </location>
</feature>
<dbReference type="AlphaFoldDB" id="A0A4U7JGC2"/>
<evidence type="ECO:0000256" key="1">
    <source>
        <dbReference type="SAM" id="MobiDB-lite"/>
    </source>
</evidence>
<name>A0A4U7JGC2_9FIRM</name>
<gene>
    <name evidence="2" type="ORF">EHE19_000190</name>
</gene>
<evidence type="ECO:0000313" key="3">
    <source>
        <dbReference type="Proteomes" id="UP000306409"/>
    </source>
</evidence>
<dbReference type="EMBL" id="CP061336">
    <property type="protein sequence ID" value="QNU67016.1"/>
    <property type="molecule type" value="Genomic_DNA"/>
</dbReference>